<feature type="region of interest" description="Disordered" evidence="1">
    <location>
        <begin position="125"/>
        <end position="165"/>
    </location>
</feature>
<reference evidence="2 3" key="1">
    <citation type="submission" date="2021-08" db="EMBL/GenBank/DDBJ databases">
        <title>Caldovatus sediminis gen. nov., sp. nov., a moderately thermophilic bacterium isolated from a hot spring.</title>
        <authorList>
            <person name="Hu C.-J."/>
            <person name="Li W.-J."/>
            <person name="Xian W.-D."/>
        </authorList>
    </citation>
    <scope>NUCLEOTIDE SEQUENCE [LARGE SCALE GENOMIC DNA]</scope>
    <source>
        <strain evidence="2 3">SYSU G05006</strain>
    </source>
</reference>
<sequence>MLPSARLEPRRAGRQRLLAAWVSALTAWAVSVLLLHGDYAASLRREEQRLEFAALERAAAMAEAAGQALQHVLDVAAGLHALLQAREHRLRAGDAAGAAAIEDHLAALARRGDFAVQAIAAIGPDGTPRRSATAQARRDAPVAPPDRGPVALPRDGRRGLHVGAPEPADTGALRWRLPLARPLEDPAGHFAGLALVAFDPLELSARLGALHAGEGESSLVLRVEDGALLALGAAEERRFLGGRLPEEAALLRLLHAERAGKARIWNPFTGRELLLAYRLVPDTPLAVAYGLDAERELAPVRALRRSAQAAMAVTAVVSLAALLLVL</sequence>
<dbReference type="Gene3D" id="3.30.450.20">
    <property type="entry name" value="PAS domain"/>
    <property type="match status" value="2"/>
</dbReference>
<keyword evidence="3" id="KW-1185">Reference proteome</keyword>
<accession>A0ABS7F128</accession>
<name>A0ABS7F128_9PROT</name>
<evidence type="ECO:0000256" key="1">
    <source>
        <dbReference type="SAM" id="MobiDB-lite"/>
    </source>
</evidence>
<dbReference type="Proteomes" id="UP001519924">
    <property type="component" value="Unassembled WGS sequence"/>
</dbReference>
<evidence type="ECO:0000313" key="2">
    <source>
        <dbReference type="EMBL" id="MBW8269264.1"/>
    </source>
</evidence>
<dbReference type="RefSeq" id="WP_220117022.1">
    <property type="nucleotide sequence ID" value="NZ_JAHZUY010000012.1"/>
</dbReference>
<gene>
    <name evidence="2" type="ORF">K1J50_07150</name>
</gene>
<organism evidence="2 3">
    <name type="scientific">Caldovatus aquaticus</name>
    <dbReference type="NCBI Taxonomy" id="2865671"/>
    <lineage>
        <taxon>Bacteria</taxon>
        <taxon>Pseudomonadati</taxon>
        <taxon>Pseudomonadota</taxon>
        <taxon>Alphaproteobacteria</taxon>
        <taxon>Acetobacterales</taxon>
        <taxon>Roseomonadaceae</taxon>
        <taxon>Caldovatus</taxon>
    </lineage>
</organism>
<dbReference type="EMBL" id="JAHZUY010000012">
    <property type="protein sequence ID" value="MBW8269264.1"/>
    <property type="molecule type" value="Genomic_DNA"/>
</dbReference>
<proteinExistence type="predicted"/>
<comment type="caution">
    <text evidence="2">The sequence shown here is derived from an EMBL/GenBank/DDBJ whole genome shotgun (WGS) entry which is preliminary data.</text>
</comment>
<protein>
    <submittedName>
        <fullName evidence="2">Uncharacterized protein</fullName>
    </submittedName>
</protein>
<evidence type="ECO:0000313" key="3">
    <source>
        <dbReference type="Proteomes" id="UP001519924"/>
    </source>
</evidence>